<gene>
    <name evidence="3" type="ORF">LDAN0321_LOCUS2935</name>
    <name evidence="4" type="ORF">LDAN0321_LOCUS2936</name>
</gene>
<evidence type="ECO:0000313" key="4">
    <source>
        <dbReference type="EMBL" id="CAD9561228.1"/>
    </source>
</evidence>
<feature type="compositionally biased region" description="Low complexity" evidence="1">
    <location>
        <begin position="357"/>
        <end position="366"/>
    </location>
</feature>
<evidence type="ECO:0000313" key="3">
    <source>
        <dbReference type="EMBL" id="CAD9561226.1"/>
    </source>
</evidence>
<evidence type="ECO:0000259" key="2">
    <source>
        <dbReference type="Pfam" id="PF20710"/>
    </source>
</evidence>
<proteinExistence type="predicted"/>
<dbReference type="Pfam" id="PF20710">
    <property type="entry name" value="DUF6824"/>
    <property type="match status" value="1"/>
</dbReference>
<dbReference type="InterPro" id="IPR049227">
    <property type="entry name" value="DUF6824"/>
</dbReference>
<feature type="region of interest" description="Disordered" evidence="1">
    <location>
        <begin position="253"/>
        <end position="280"/>
    </location>
</feature>
<accession>A0A6U2LLU6</accession>
<name>A0A6U2LLU6_9STRA</name>
<feature type="region of interest" description="Disordered" evidence="1">
    <location>
        <begin position="87"/>
        <end position="117"/>
    </location>
</feature>
<evidence type="ECO:0000256" key="1">
    <source>
        <dbReference type="SAM" id="MobiDB-lite"/>
    </source>
</evidence>
<feature type="domain" description="DUF6824" evidence="2">
    <location>
        <begin position="148"/>
        <end position="237"/>
    </location>
</feature>
<feature type="compositionally biased region" description="Low complexity" evidence="1">
    <location>
        <begin position="38"/>
        <end position="59"/>
    </location>
</feature>
<feature type="region of interest" description="Disordered" evidence="1">
    <location>
        <begin position="17"/>
        <end position="59"/>
    </location>
</feature>
<dbReference type="EMBL" id="HBGY01004851">
    <property type="protein sequence ID" value="CAD9561228.1"/>
    <property type="molecule type" value="Transcribed_RNA"/>
</dbReference>
<feature type="region of interest" description="Disordered" evidence="1">
    <location>
        <begin position="333"/>
        <end position="372"/>
    </location>
</feature>
<reference evidence="4" key="1">
    <citation type="submission" date="2021-01" db="EMBL/GenBank/DDBJ databases">
        <authorList>
            <person name="Corre E."/>
            <person name="Pelletier E."/>
            <person name="Niang G."/>
            <person name="Scheremetjew M."/>
            <person name="Finn R."/>
            <person name="Kale V."/>
            <person name="Holt S."/>
            <person name="Cochrane G."/>
            <person name="Meng A."/>
            <person name="Brown T."/>
            <person name="Cohen L."/>
        </authorList>
    </citation>
    <scope>NUCLEOTIDE SEQUENCE</scope>
    <source>
        <strain evidence="4">B650</strain>
    </source>
</reference>
<feature type="compositionally biased region" description="Low complexity" evidence="1">
    <location>
        <begin position="266"/>
        <end position="276"/>
    </location>
</feature>
<dbReference type="EMBL" id="HBGY01004850">
    <property type="protein sequence ID" value="CAD9561226.1"/>
    <property type="molecule type" value="Transcribed_RNA"/>
</dbReference>
<organism evidence="4">
    <name type="scientific">Leptocylindrus danicus</name>
    <dbReference type="NCBI Taxonomy" id="163516"/>
    <lineage>
        <taxon>Eukaryota</taxon>
        <taxon>Sar</taxon>
        <taxon>Stramenopiles</taxon>
        <taxon>Ochrophyta</taxon>
        <taxon>Bacillariophyta</taxon>
        <taxon>Coscinodiscophyceae</taxon>
        <taxon>Chaetocerotophycidae</taxon>
        <taxon>Leptocylindrales</taxon>
        <taxon>Leptocylindraceae</taxon>
        <taxon>Leptocylindrus</taxon>
    </lineage>
</organism>
<sequence>MSEIEGVAHSLINFKKQQAQHCTPSSKTVTKKTDQGESVSTTTTGIIPSTTVAPPISSPAAPMATKTMTNTQDCINSACFRKPVRLGPRKVSNSSVGEGGGEVQTQTGPNNPNKSRQITRRVHFKAELVILGGSKQTVITPTDPTEYDVVITRNYNNKVYLGNQRYRKLIHAYQEAYAQCSDDDDNANMKINIAGYVVDAIRKEGNGRFLKEDGSGSGVFRDIGYTRACQKTMQALRVAVDGMFQQQRLQQQHHTNYKRPIHEYSNKNSNSQSNGSLKKRMKFGPSFRKLSNPVCAPRAANEQEAEIQRILSSKHLMDEETLHRKLCEVYSRKQQQDASQQSRLPATPVVAEDGVPSSSSSSSSWSVLSMRM</sequence>
<feature type="compositionally biased region" description="Polar residues" evidence="1">
    <location>
        <begin position="17"/>
        <end position="28"/>
    </location>
</feature>
<protein>
    <recommendedName>
        <fullName evidence="2">DUF6824 domain-containing protein</fullName>
    </recommendedName>
</protein>
<dbReference type="AlphaFoldDB" id="A0A6U2LLU6"/>